<feature type="domain" description="NB-ARC" evidence="7">
    <location>
        <begin position="450"/>
        <end position="621"/>
    </location>
</feature>
<evidence type="ECO:0008006" key="13">
    <source>
        <dbReference type="Google" id="ProtNLM"/>
    </source>
</evidence>
<dbReference type="GO" id="GO:0051707">
    <property type="term" value="P:response to other organism"/>
    <property type="evidence" value="ECO:0007669"/>
    <property type="project" value="UniProtKB-ARBA"/>
</dbReference>
<dbReference type="eggNOG" id="KOG4658">
    <property type="taxonomic scope" value="Eukaryota"/>
</dbReference>
<organism evidence="11">
    <name type="scientific">Oryza nivara</name>
    <name type="common">Indian wild rice</name>
    <name type="synonym">Oryza sativa f. spontanea</name>
    <dbReference type="NCBI Taxonomy" id="4536"/>
    <lineage>
        <taxon>Eukaryota</taxon>
        <taxon>Viridiplantae</taxon>
        <taxon>Streptophyta</taxon>
        <taxon>Embryophyta</taxon>
        <taxon>Tracheophyta</taxon>
        <taxon>Spermatophyta</taxon>
        <taxon>Magnoliopsida</taxon>
        <taxon>Liliopsida</taxon>
        <taxon>Poales</taxon>
        <taxon>Poaceae</taxon>
        <taxon>BOP clade</taxon>
        <taxon>Oryzoideae</taxon>
        <taxon>Oryzeae</taxon>
        <taxon>Oryzinae</taxon>
        <taxon>Oryza</taxon>
    </lineage>
</organism>
<feature type="domain" description="R13L1/DRL21-like LRR repeat region" evidence="10">
    <location>
        <begin position="907"/>
        <end position="1065"/>
    </location>
</feature>
<dbReference type="EnsemblPlants" id="ONIVA11G13250.1">
    <property type="protein sequence ID" value="ONIVA11G13250.1"/>
    <property type="gene ID" value="ONIVA11G13250"/>
</dbReference>
<dbReference type="Pfam" id="PF23559">
    <property type="entry name" value="WHD_DRP"/>
    <property type="match status" value="1"/>
</dbReference>
<dbReference type="GO" id="GO:0043531">
    <property type="term" value="F:ADP binding"/>
    <property type="evidence" value="ECO:0007669"/>
    <property type="project" value="InterPro"/>
</dbReference>
<dbReference type="InterPro" id="IPR006553">
    <property type="entry name" value="Leu-rich_rpt_Cys-con_subtyp"/>
</dbReference>
<evidence type="ECO:0000256" key="4">
    <source>
        <dbReference type="ARBA" id="ARBA00022741"/>
    </source>
</evidence>
<sequence length="1414" mass="160962">MSLGELPSLKYLDIRQMENVERIGWEFCTLDPRVKAFHSLSSLFFEDMYRFSEWSGVQEGDFSCLETMFIGSAFELMSLPPVLFVSLRNFTLYNCRNVVTLPASTTLQELLISKCANLSELPALPSLQSLKLLNCPSLATVSQFPSLTVLHVCDPFKEEILQRLVNSHMMLEELHVESDTINSICLDPLKLPSLKNLDVRCPNLKSCNAFAGLTSLKILWIRCSPRLHIPDSLRSQLEELRLFASMAVKWAMDKLSSLLAPVNLMPVASSSSSSSSSQGLEDLRMLERTMRRIHATLVDAEEYWNIREESAKLRLKELKELAYGAEDVVEEYEYEVNRSRFVKANGACLEMAEWEELVGNSRDDAQAVLTSCVVQRMDNDEQCSEAGLVPVPNELAVRAKKLVQRFEEMKDYMKYFSISDQDGERRIVPDIQSTRDLGHMVAEQSIVGRESDKDTVIEMLMSGQGSNDASHISVLAIVGMGGLGKTTLAQLVYNDPMVFQSFDVRVWVYVSEHFDPRSLTKKIIVSVTKNSIDLSELVDLQERLAHEIWRKKCLLVLDDVWNERWDCWEILCKPLSAARQCNILVTTRNVAVARLVQTMPHFAMDHLSPDDSWTLFEKTVTVQGNVIQGNLVDIAKKIVEKCDRLPLAIKTLGSMLRYETNERSWIHVLESEIWDLDKQHDEVLPALELSYKNMPMHLKQCFVSLCLFPKDYSLDETEVIRLWGLLGILQGDEWNNEDEFGSQYYDELVQRSFIQISFGSGIMHDLIHDLACHLSGNEFFRLEGDKSVTIPQNARFMSIIDCHASVQFLAASHSLRAIIVLGDDYSKVTNAEQLFWNCKNLRVFSHSDRRILSGSNLDDALPRYISAMKLLRHLEWQWDAPSGIYPLINLHTFPDIRICRCGRSFNLRELKNLNKIMGRLRIIGLGNLSHVQDANEAQLMNKKHIQFLELNFSEMECHHSMPLQLDVNITPEEVRYENLQYQDSQQPENVTVPHNQILESLRPHEGLRGLRISAYNCQSYPRWLGDASFSKLTYIEINGTNKVMQQCVPTLGELPFLEYLRIGWMSHVEHIGREFCTRIPSNKGFPSLIRLEFSDMPQWSEWSGLDDGDFPSLCSLSISDCNQLCSLPSYRFSSLQRLDLVKCNVISIIPAGGTFTYIQIVGCYGLHTVLTQPSLLKMWLADCPKLGAVGSMPKLNKLDIYKCPNLTSVGIMPELNSLKTGSSLESDMVYNWIDRLTLLDYSYIWYNTLMGISTIPVLHNLNELGLLCCPGITEVPTLPSLSKLWIYRCPDLSVIGSLPSLTTLYLKDPLLKGEVLYSLLNDIDHPRLNCISILCETMMNLSLEPQRLCSLRKLRLSCANLQYCDGLSGFTFLEEIKIWGCPKLPIHSLLPRQLQSALDLRDRPALYIGAFDKQ</sequence>
<dbReference type="SUPFAM" id="SSF52058">
    <property type="entry name" value="L domain-like"/>
    <property type="match status" value="2"/>
</dbReference>
<dbReference type="Proteomes" id="UP000006591">
    <property type="component" value="Chromosome 11"/>
</dbReference>
<reference evidence="11" key="2">
    <citation type="submission" date="2018-04" db="EMBL/GenBank/DDBJ databases">
        <title>OnivRS2 (Oryza nivara Reference Sequence Version 2).</title>
        <authorList>
            <person name="Zhang J."/>
            <person name="Kudrna D."/>
            <person name="Lee S."/>
            <person name="Talag J."/>
            <person name="Rajasekar S."/>
            <person name="Welchert J."/>
            <person name="Hsing Y.-I."/>
            <person name="Wing R.A."/>
        </authorList>
    </citation>
    <scope>NUCLEOTIDE SEQUENCE [LARGE SCALE GENOMIC DNA]</scope>
    <source>
        <strain evidence="11">SL10</strain>
    </source>
</reference>
<proteinExistence type="inferred from homology"/>
<evidence type="ECO:0000313" key="11">
    <source>
        <dbReference type="EnsemblPlants" id="ONIVA11G13250.1"/>
    </source>
</evidence>
<dbReference type="GO" id="GO:0005524">
    <property type="term" value="F:ATP binding"/>
    <property type="evidence" value="ECO:0007669"/>
    <property type="project" value="UniProtKB-KW"/>
</dbReference>
<keyword evidence="6" id="KW-0067">ATP-binding</keyword>
<dbReference type="STRING" id="4536.A0A0E0J203"/>
<dbReference type="Pfam" id="PF00931">
    <property type="entry name" value="NB-ARC"/>
    <property type="match status" value="1"/>
</dbReference>
<dbReference type="Pfam" id="PF25019">
    <property type="entry name" value="LRR_R13L1-DRL21"/>
    <property type="match status" value="1"/>
</dbReference>
<keyword evidence="12" id="KW-1185">Reference proteome</keyword>
<dbReference type="OMA" id="RISAYNC"/>
<dbReference type="Gene3D" id="3.80.10.10">
    <property type="entry name" value="Ribonuclease Inhibitor"/>
    <property type="match status" value="4"/>
</dbReference>
<dbReference type="Gene3D" id="1.20.5.4130">
    <property type="match status" value="1"/>
</dbReference>
<feature type="domain" description="Disease resistance protein winged helix" evidence="9">
    <location>
        <begin position="707"/>
        <end position="771"/>
    </location>
</feature>
<dbReference type="InterPro" id="IPR036388">
    <property type="entry name" value="WH-like_DNA-bd_sf"/>
</dbReference>
<protein>
    <recommendedName>
        <fullName evidence="13">NB-ARC domain-containing protein</fullName>
    </recommendedName>
</protein>
<evidence type="ECO:0000256" key="5">
    <source>
        <dbReference type="ARBA" id="ARBA00022821"/>
    </source>
</evidence>
<keyword evidence="4" id="KW-0547">Nucleotide-binding</keyword>
<evidence type="ECO:0000259" key="10">
    <source>
        <dbReference type="Pfam" id="PF25019"/>
    </source>
</evidence>
<evidence type="ECO:0000256" key="1">
    <source>
        <dbReference type="ARBA" id="ARBA00008894"/>
    </source>
</evidence>
<name>A0A0E0J203_ORYNI</name>
<dbReference type="FunFam" id="3.40.50.300:FF:001091">
    <property type="entry name" value="Probable disease resistance protein At1g61300"/>
    <property type="match status" value="1"/>
</dbReference>
<dbReference type="PRINTS" id="PR00364">
    <property type="entry name" value="DISEASERSIST"/>
</dbReference>
<reference evidence="11" key="1">
    <citation type="submission" date="2015-04" db="UniProtKB">
        <authorList>
            <consortium name="EnsemblPlants"/>
        </authorList>
    </citation>
    <scope>IDENTIFICATION</scope>
    <source>
        <strain evidence="11">SL10</strain>
    </source>
</reference>
<comment type="similarity">
    <text evidence="1">Belongs to the disease resistance NB-LRR family.</text>
</comment>
<dbReference type="SMART" id="SM00367">
    <property type="entry name" value="LRR_CC"/>
    <property type="match status" value="3"/>
</dbReference>
<dbReference type="SUPFAM" id="SSF52540">
    <property type="entry name" value="P-loop containing nucleoside triphosphate hydrolases"/>
    <property type="match status" value="1"/>
</dbReference>
<dbReference type="InterPro" id="IPR042197">
    <property type="entry name" value="Apaf_helical"/>
</dbReference>
<dbReference type="InterPro" id="IPR002182">
    <property type="entry name" value="NB-ARC"/>
</dbReference>
<dbReference type="InterPro" id="IPR056789">
    <property type="entry name" value="LRR_R13L1-DRL21"/>
</dbReference>
<dbReference type="InterPro" id="IPR041118">
    <property type="entry name" value="Rx_N"/>
</dbReference>
<dbReference type="GO" id="GO:0006952">
    <property type="term" value="P:defense response"/>
    <property type="evidence" value="ECO:0007669"/>
    <property type="project" value="UniProtKB-KW"/>
</dbReference>
<dbReference type="PANTHER" id="PTHR36766:SF40">
    <property type="entry name" value="DISEASE RESISTANCE PROTEIN RGA3"/>
    <property type="match status" value="1"/>
</dbReference>
<evidence type="ECO:0000256" key="2">
    <source>
        <dbReference type="ARBA" id="ARBA00022614"/>
    </source>
</evidence>
<dbReference type="Gramene" id="ONIVA11G13250.1">
    <property type="protein sequence ID" value="ONIVA11G13250.1"/>
    <property type="gene ID" value="ONIVA11G13250"/>
</dbReference>
<dbReference type="Pfam" id="PF18052">
    <property type="entry name" value="Rx_N"/>
    <property type="match status" value="1"/>
</dbReference>
<accession>A0A0E0J203</accession>
<dbReference type="SUPFAM" id="SSF52047">
    <property type="entry name" value="RNI-like"/>
    <property type="match status" value="1"/>
</dbReference>
<dbReference type="InterPro" id="IPR027417">
    <property type="entry name" value="P-loop_NTPase"/>
</dbReference>
<dbReference type="Gene3D" id="1.10.10.10">
    <property type="entry name" value="Winged helix-like DNA-binding domain superfamily/Winged helix DNA-binding domain"/>
    <property type="match status" value="1"/>
</dbReference>
<evidence type="ECO:0000256" key="6">
    <source>
        <dbReference type="ARBA" id="ARBA00022840"/>
    </source>
</evidence>
<feature type="domain" description="Disease resistance N-terminal" evidence="8">
    <location>
        <begin position="247"/>
        <end position="340"/>
    </location>
</feature>
<evidence type="ECO:0000259" key="7">
    <source>
        <dbReference type="Pfam" id="PF00931"/>
    </source>
</evidence>
<evidence type="ECO:0000313" key="12">
    <source>
        <dbReference type="Proteomes" id="UP000006591"/>
    </source>
</evidence>
<dbReference type="InterPro" id="IPR032675">
    <property type="entry name" value="LRR_dom_sf"/>
</dbReference>
<evidence type="ECO:0000259" key="9">
    <source>
        <dbReference type="Pfam" id="PF23559"/>
    </source>
</evidence>
<evidence type="ECO:0000259" key="8">
    <source>
        <dbReference type="Pfam" id="PF18052"/>
    </source>
</evidence>
<keyword evidence="2" id="KW-0433">Leucine-rich repeat</keyword>
<evidence type="ECO:0000256" key="3">
    <source>
        <dbReference type="ARBA" id="ARBA00022737"/>
    </source>
</evidence>
<dbReference type="Gene3D" id="1.10.8.430">
    <property type="entry name" value="Helical domain of apoptotic protease-activating factors"/>
    <property type="match status" value="1"/>
</dbReference>
<dbReference type="InterPro" id="IPR058922">
    <property type="entry name" value="WHD_DRP"/>
</dbReference>
<keyword evidence="3" id="KW-0677">Repeat</keyword>
<dbReference type="PANTHER" id="PTHR36766">
    <property type="entry name" value="PLANT BROAD-SPECTRUM MILDEW RESISTANCE PROTEIN RPW8"/>
    <property type="match status" value="1"/>
</dbReference>
<dbReference type="Gene3D" id="3.40.50.300">
    <property type="entry name" value="P-loop containing nucleotide triphosphate hydrolases"/>
    <property type="match status" value="1"/>
</dbReference>
<keyword evidence="5" id="KW-0611">Plant defense</keyword>